<reference evidence="2 3" key="1">
    <citation type="journal article" date="2019" name="Int. J. Syst. Evol. Microbiol.">
        <title>The Global Catalogue of Microorganisms (GCM) 10K type strain sequencing project: providing services to taxonomists for standard genome sequencing and annotation.</title>
        <authorList>
            <consortium name="The Broad Institute Genomics Platform"/>
            <consortium name="The Broad Institute Genome Sequencing Center for Infectious Disease"/>
            <person name="Wu L."/>
            <person name="Ma J."/>
        </authorList>
    </citation>
    <scope>NUCLEOTIDE SEQUENCE [LARGE SCALE GENOMIC DNA]</scope>
    <source>
        <strain evidence="2 3">JCM 14283</strain>
    </source>
</reference>
<dbReference type="RefSeq" id="WP_343991561.1">
    <property type="nucleotide sequence ID" value="NZ_BAAANB010000021.1"/>
</dbReference>
<proteinExistence type="predicted"/>
<comment type="caution">
    <text evidence="2">The sequence shown here is derived from an EMBL/GenBank/DDBJ whole genome shotgun (WGS) entry which is preliminary data.</text>
</comment>
<dbReference type="Proteomes" id="UP001501285">
    <property type="component" value="Unassembled WGS sequence"/>
</dbReference>
<dbReference type="EMBL" id="BAAANB010000021">
    <property type="protein sequence ID" value="GAA2032825.1"/>
    <property type="molecule type" value="Genomic_DNA"/>
</dbReference>
<feature type="region of interest" description="Disordered" evidence="1">
    <location>
        <begin position="1"/>
        <end position="40"/>
    </location>
</feature>
<protein>
    <submittedName>
        <fullName evidence="2">Uncharacterized protein</fullName>
    </submittedName>
</protein>
<feature type="compositionally biased region" description="Low complexity" evidence="1">
    <location>
        <begin position="28"/>
        <end position="40"/>
    </location>
</feature>
<accession>A0ABN2UBY9</accession>
<organism evidence="2 3">
    <name type="scientific">Terrabacter terrae</name>
    <dbReference type="NCBI Taxonomy" id="318434"/>
    <lineage>
        <taxon>Bacteria</taxon>
        <taxon>Bacillati</taxon>
        <taxon>Actinomycetota</taxon>
        <taxon>Actinomycetes</taxon>
        <taxon>Micrococcales</taxon>
        <taxon>Intrasporangiaceae</taxon>
        <taxon>Terrabacter</taxon>
    </lineage>
</organism>
<keyword evidence="3" id="KW-1185">Reference proteome</keyword>
<evidence type="ECO:0000256" key="1">
    <source>
        <dbReference type="SAM" id="MobiDB-lite"/>
    </source>
</evidence>
<name>A0ABN2UBY9_9MICO</name>
<feature type="region of interest" description="Disordered" evidence="1">
    <location>
        <begin position="220"/>
        <end position="255"/>
    </location>
</feature>
<sequence length="255" mass="26976">MTTVLITYPTPPSPSAEPRREPHGTGATPDTMPDTMPHTTPDTTVPAGTPVPVEPPVASVASVASEPSVASTTAGIDEAIAATIADELSLAGHHVTCRPCVATPVTGGYELVVDVDRLRVTHRGGPTGRGRHARRVHLPDRTPSTETDRSGESTIPMTWGADWRAVDAWARTVGDSLVRYLELRVELTRVRSELEHCRSLLQAATSQSATEQAVPIVPTAPTPPLVAAPRPAARESGHGGHRHRRLSPAGTAREV</sequence>
<feature type="region of interest" description="Disordered" evidence="1">
    <location>
        <begin position="122"/>
        <end position="154"/>
    </location>
</feature>
<gene>
    <name evidence="2" type="ORF">GCM10009740_23820</name>
</gene>
<evidence type="ECO:0000313" key="2">
    <source>
        <dbReference type="EMBL" id="GAA2032825.1"/>
    </source>
</evidence>
<evidence type="ECO:0000313" key="3">
    <source>
        <dbReference type="Proteomes" id="UP001501285"/>
    </source>
</evidence>